<gene>
    <name evidence="4" type="ORF">DERYTH_LOCUS27519</name>
</gene>
<dbReference type="Pfam" id="PF00250">
    <property type="entry name" value="Forkhead"/>
    <property type="match status" value="1"/>
</dbReference>
<sequence length="81" mass="9752">MRPYQRSHSAQTVISEPFVTVSPELNNRPPRRRRRPPFSYSSLIAQAILDSQDRRLTLREVYQWIMERYPQLYKADDTGWQ</sequence>
<keyword evidence="2" id="KW-0539">Nucleus</keyword>
<dbReference type="PANTHER" id="PTHR11829">
    <property type="entry name" value="FORKHEAD BOX PROTEIN"/>
    <property type="match status" value="1"/>
</dbReference>
<evidence type="ECO:0000259" key="3">
    <source>
        <dbReference type="PROSITE" id="PS50039"/>
    </source>
</evidence>
<comment type="caution">
    <text evidence="4">The sequence shown here is derived from an EMBL/GenBank/DDBJ whole genome shotgun (WGS) entry which is preliminary data.</text>
</comment>
<evidence type="ECO:0000256" key="1">
    <source>
        <dbReference type="ARBA" id="ARBA00023125"/>
    </source>
</evidence>
<keyword evidence="5" id="KW-1185">Reference proteome</keyword>
<name>A0A9N9PJV0_9GLOM</name>
<evidence type="ECO:0000256" key="2">
    <source>
        <dbReference type="PROSITE-ProRule" id="PRU00089"/>
    </source>
</evidence>
<dbReference type="Proteomes" id="UP000789405">
    <property type="component" value="Unassembled WGS sequence"/>
</dbReference>
<evidence type="ECO:0000313" key="4">
    <source>
        <dbReference type="EMBL" id="CAG8823541.1"/>
    </source>
</evidence>
<accession>A0A9N9PJV0</accession>
<proteinExistence type="predicted"/>
<dbReference type="InterPro" id="IPR036388">
    <property type="entry name" value="WH-like_DNA-bd_sf"/>
</dbReference>
<dbReference type="InterPro" id="IPR001766">
    <property type="entry name" value="Fork_head_dom"/>
</dbReference>
<dbReference type="PANTHER" id="PTHR11829:SF343">
    <property type="entry name" value="FORK-HEAD DOMAIN-CONTAINING PROTEIN"/>
    <property type="match status" value="1"/>
</dbReference>
<dbReference type="PROSITE" id="PS00657">
    <property type="entry name" value="FORK_HEAD_1"/>
    <property type="match status" value="1"/>
</dbReference>
<dbReference type="EMBL" id="CAJVPY010063589">
    <property type="protein sequence ID" value="CAG8823541.1"/>
    <property type="molecule type" value="Genomic_DNA"/>
</dbReference>
<dbReference type="SMART" id="SM00339">
    <property type="entry name" value="FH"/>
    <property type="match status" value="1"/>
</dbReference>
<comment type="subcellular location">
    <subcellularLocation>
        <location evidence="2">Nucleus</location>
    </subcellularLocation>
</comment>
<dbReference type="Gene3D" id="1.10.10.10">
    <property type="entry name" value="Winged helix-like DNA-binding domain superfamily/Winged helix DNA-binding domain"/>
    <property type="match status" value="1"/>
</dbReference>
<protein>
    <submittedName>
        <fullName evidence="4">4569_t:CDS:1</fullName>
    </submittedName>
</protein>
<dbReference type="OrthoDB" id="5954824at2759"/>
<evidence type="ECO:0000313" key="5">
    <source>
        <dbReference type="Proteomes" id="UP000789405"/>
    </source>
</evidence>
<dbReference type="SUPFAM" id="SSF46785">
    <property type="entry name" value="Winged helix' DNA-binding domain"/>
    <property type="match status" value="1"/>
</dbReference>
<dbReference type="InterPro" id="IPR050211">
    <property type="entry name" value="FOX_domain-containing"/>
</dbReference>
<keyword evidence="1 2" id="KW-0238">DNA-binding</keyword>
<reference evidence="4" key="1">
    <citation type="submission" date="2021-06" db="EMBL/GenBank/DDBJ databases">
        <authorList>
            <person name="Kallberg Y."/>
            <person name="Tangrot J."/>
            <person name="Rosling A."/>
        </authorList>
    </citation>
    <scope>NUCLEOTIDE SEQUENCE</scope>
    <source>
        <strain evidence="4">MA453B</strain>
    </source>
</reference>
<dbReference type="AlphaFoldDB" id="A0A9N9PJV0"/>
<dbReference type="GO" id="GO:0005634">
    <property type="term" value="C:nucleus"/>
    <property type="evidence" value="ECO:0007669"/>
    <property type="project" value="UniProtKB-SubCell"/>
</dbReference>
<dbReference type="PROSITE" id="PS50039">
    <property type="entry name" value="FORK_HEAD_3"/>
    <property type="match status" value="1"/>
</dbReference>
<dbReference type="PRINTS" id="PR00053">
    <property type="entry name" value="FORKHEAD"/>
</dbReference>
<feature type="domain" description="Fork-head" evidence="3">
    <location>
        <begin position="35"/>
        <end position="81"/>
    </location>
</feature>
<dbReference type="GO" id="GO:0000978">
    <property type="term" value="F:RNA polymerase II cis-regulatory region sequence-specific DNA binding"/>
    <property type="evidence" value="ECO:0007669"/>
    <property type="project" value="TreeGrafter"/>
</dbReference>
<dbReference type="InterPro" id="IPR018122">
    <property type="entry name" value="TF_fork_head_CS_1"/>
</dbReference>
<dbReference type="InterPro" id="IPR036390">
    <property type="entry name" value="WH_DNA-bd_sf"/>
</dbReference>
<feature type="DNA-binding region" description="Fork-head" evidence="2">
    <location>
        <begin position="35"/>
        <end position="81"/>
    </location>
</feature>
<organism evidence="4 5">
    <name type="scientific">Dentiscutata erythropus</name>
    <dbReference type="NCBI Taxonomy" id="1348616"/>
    <lineage>
        <taxon>Eukaryota</taxon>
        <taxon>Fungi</taxon>
        <taxon>Fungi incertae sedis</taxon>
        <taxon>Mucoromycota</taxon>
        <taxon>Glomeromycotina</taxon>
        <taxon>Glomeromycetes</taxon>
        <taxon>Diversisporales</taxon>
        <taxon>Gigasporaceae</taxon>
        <taxon>Dentiscutata</taxon>
    </lineage>
</organism>
<dbReference type="GO" id="GO:0000981">
    <property type="term" value="F:DNA-binding transcription factor activity, RNA polymerase II-specific"/>
    <property type="evidence" value="ECO:0007669"/>
    <property type="project" value="TreeGrafter"/>
</dbReference>
<feature type="non-terminal residue" evidence="4">
    <location>
        <position position="81"/>
    </location>
</feature>